<evidence type="ECO:0000313" key="5">
    <source>
        <dbReference type="EMBL" id="AKQ66644.1"/>
    </source>
</evidence>
<feature type="transmembrane region" description="Helical" evidence="3">
    <location>
        <begin position="275"/>
        <end position="295"/>
    </location>
</feature>
<dbReference type="PANTHER" id="PTHR32089:SF112">
    <property type="entry name" value="LYSOZYME-LIKE PROTEIN-RELATED"/>
    <property type="match status" value="1"/>
</dbReference>
<dbReference type="AlphaFoldDB" id="A0A0H4WV10"/>
<gene>
    <name evidence="5" type="ORF">A176_003556</name>
</gene>
<evidence type="ECO:0000256" key="1">
    <source>
        <dbReference type="ARBA" id="ARBA00023224"/>
    </source>
</evidence>
<dbReference type="GO" id="GO:0016020">
    <property type="term" value="C:membrane"/>
    <property type="evidence" value="ECO:0007669"/>
    <property type="project" value="InterPro"/>
</dbReference>
<dbReference type="PANTHER" id="PTHR32089">
    <property type="entry name" value="METHYL-ACCEPTING CHEMOTAXIS PROTEIN MCPB"/>
    <property type="match status" value="1"/>
</dbReference>
<feature type="transmembrane region" description="Helical" evidence="3">
    <location>
        <begin position="180"/>
        <end position="206"/>
    </location>
</feature>
<dbReference type="Proteomes" id="UP000009026">
    <property type="component" value="Chromosome"/>
</dbReference>
<dbReference type="InterPro" id="IPR011623">
    <property type="entry name" value="7TMR_DISM_rcpt_extracell_dom1"/>
</dbReference>
<keyword evidence="1 2" id="KW-0807">Transducer</keyword>
<dbReference type="SMART" id="SM00283">
    <property type="entry name" value="MA"/>
    <property type="match status" value="1"/>
</dbReference>
<keyword evidence="3" id="KW-1133">Transmembrane helix</keyword>
<dbReference type="eggNOG" id="COG0840">
    <property type="taxonomic scope" value="Bacteria"/>
</dbReference>
<feature type="transmembrane region" description="Helical" evidence="3">
    <location>
        <begin position="212"/>
        <end position="231"/>
    </location>
</feature>
<dbReference type="KEGG" id="mym:A176_003556"/>
<feature type="transmembrane region" description="Helical" evidence="3">
    <location>
        <begin position="332"/>
        <end position="349"/>
    </location>
</feature>
<keyword evidence="3" id="KW-0812">Transmembrane</keyword>
<dbReference type="SUPFAM" id="SSF58104">
    <property type="entry name" value="Methyl-accepting chemotaxis protein (MCP) signaling domain"/>
    <property type="match status" value="1"/>
</dbReference>
<protein>
    <submittedName>
        <fullName evidence="5">Methyl accepting chemotaxis protein</fullName>
    </submittedName>
</protein>
<name>A0A0H4WV10_9BACT</name>
<evidence type="ECO:0000256" key="3">
    <source>
        <dbReference type="SAM" id="Phobius"/>
    </source>
</evidence>
<dbReference type="Pfam" id="PF00015">
    <property type="entry name" value="MCPsignal"/>
    <property type="match status" value="1"/>
</dbReference>
<keyword evidence="6" id="KW-1185">Reference proteome</keyword>
<dbReference type="PATRIC" id="fig|1297742.4.peg.3590"/>
<dbReference type="InterPro" id="IPR004089">
    <property type="entry name" value="MCPsignal_dom"/>
</dbReference>
<evidence type="ECO:0000256" key="2">
    <source>
        <dbReference type="PROSITE-ProRule" id="PRU00284"/>
    </source>
</evidence>
<evidence type="ECO:0000313" key="6">
    <source>
        <dbReference type="Proteomes" id="UP000009026"/>
    </source>
</evidence>
<reference evidence="5 6" key="1">
    <citation type="journal article" date="2016" name="PLoS ONE">
        <title>Complete Genome Sequence and Comparative Genomics of a Novel Myxobacterium Myxococcus hansupus.</title>
        <authorList>
            <person name="Sharma G."/>
            <person name="Narwani T."/>
            <person name="Subramanian S."/>
        </authorList>
    </citation>
    <scope>NUCLEOTIDE SEQUENCE [LARGE SCALE GENOMIC DNA]</scope>
    <source>
        <strain evidence="6">mixupus</strain>
    </source>
</reference>
<dbReference type="Gene3D" id="1.10.287.950">
    <property type="entry name" value="Methyl-accepting chemotaxis protein"/>
    <property type="match status" value="1"/>
</dbReference>
<feature type="transmembrane region" description="Helical" evidence="3">
    <location>
        <begin position="243"/>
        <end position="263"/>
    </location>
</feature>
<dbReference type="EMBL" id="CP012109">
    <property type="protein sequence ID" value="AKQ66644.1"/>
    <property type="molecule type" value="Genomic_DNA"/>
</dbReference>
<feature type="domain" description="Methyl-accepting transducer" evidence="4">
    <location>
        <begin position="376"/>
        <end position="619"/>
    </location>
</feature>
<feature type="transmembrane region" description="Helical" evidence="3">
    <location>
        <begin position="152"/>
        <end position="173"/>
    </location>
</feature>
<keyword evidence="3" id="KW-0472">Membrane</keyword>
<dbReference type="Pfam" id="PF07695">
    <property type="entry name" value="7TMR-DISM_7TM"/>
    <property type="match status" value="1"/>
</dbReference>
<organism evidence="5 6">
    <name type="scientific">Pseudomyxococcus hansupus</name>
    <dbReference type="NCBI Taxonomy" id="1297742"/>
    <lineage>
        <taxon>Bacteria</taxon>
        <taxon>Pseudomonadati</taxon>
        <taxon>Myxococcota</taxon>
        <taxon>Myxococcia</taxon>
        <taxon>Myxococcales</taxon>
        <taxon>Cystobacterineae</taxon>
        <taxon>Myxococcaceae</taxon>
        <taxon>Pseudomyxococcus</taxon>
    </lineage>
</organism>
<dbReference type="RefSeq" id="WP_226994355.1">
    <property type="nucleotide sequence ID" value="NZ_CP012109.1"/>
</dbReference>
<feature type="transmembrane region" description="Helical" evidence="3">
    <location>
        <begin position="307"/>
        <end position="326"/>
    </location>
</feature>
<accession>A0A0H4WV10</accession>
<dbReference type="GO" id="GO:0007165">
    <property type="term" value="P:signal transduction"/>
    <property type="evidence" value="ECO:0007669"/>
    <property type="project" value="UniProtKB-KW"/>
</dbReference>
<dbReference type="PROSITE" id="PS50111">
    <property type="entry name" value="CHEMOTAXIS_TRANSDUC_2"/>
    <property type="match status" value="1"/>
</dbReference>
<evidence type="ECO:0000259" key="4">
    <source>
        <dbReference type="PROSITE" id="PS50111"/>
    </source>
</evidence>
<dbReference type="STRING" id="1297742.A176_003556"/>
<sequence>MELREGWRYRWGDSPLGPDGVPLWAQENGAEGWQSVPALQVPPGRGDHTMLWLSIPIPNADWGDLALLLGSVSNAFEIYAGGKRVHVSGIINPEGHETRQSILTQMIPLPASAQGTRVLLRIQSTTKTIGVSQLARVGAQHQVMARIVREGLAAFVTGTLLFIIALVALGMALQGRQRRMLAALAVFAGGSGVLLACMSNVLALAWDVEGSVAQVTFLGAYCMLPGLGWFIRESILENRLRWFRVLVGSVSLSAAFQAVLVLVDLRLASQVFQLTMLYSIPCLLTYVVVVLVAAYRGNVDARIFSAGLGLLTVCLVIAMLPMLGWAPVQGAFAHWGFMALTASLVGIVARRFIQVARSLVSHARQLDARRKDVQDLAKGMGRGAGELVSVAQGLRASSEEQTTGVSRQTLALKELDQTVQEIRQGSAVTDEKARVLAQSVVEAEEAGREGGAAIARTLTNLEGIGVEVTEMAQRILALDARTREIAGIVDTVKGLADQSNMLAVNAAIEAARSGEHGRGFAVVSREVRSLADQSVVATQRIREVLEGVSADMRDAAKTSEQGVHRVKVSLEAVRISGTQLQRLTGIISDTSNSVRQISAAVSQQNAGTAQIAVAIQDMSSQMQKTLNAVQATRNVARSVQTLAEDMSGSAQKALESGALSA</sequence>
<proteinExistence type="predicted"/>